<dbReference type="Proteomes" id="UP000789831">
    <property type="component" value="Unassembled WGS sequence"/>
</dbReference>
<name>A0A9N9FNM9_9GLOM</name>
<gene>
    <name evidence="1" type="ORF">AGERDE_LOCUS6417</name>
</gene>
<evidence type="ECO:0000313" key="2">
    <source>
        <dbReference type="Proteomes" id="UP000789831"/>
    </source>
</evidence>
<sequence>FVCALRNGPIVQACFSNDMLGMDLNPRNNILESSQPSNTGEKNFLDYFKQEYAALKLRNSSFTALAKLHFRDKETRLRAHYLDP</sequence>
<organism evidence="1 2">
    <name type="scientific">Ambispora gerdemannii</name>
    <dbReference type="NCBI Taxonomy" id="144530"/>
    <lineage>
        <taxon>Eukaryota</taxon>
        <taxon>Fungi</taxon>
        <taxon>Fungi incertae sedis</taxon>
        <taxon>Mucoromycota</taxon>
        <taxon>Glomeromycotina</taxon>
        <taxon>Glomeromycetes</taxon>
        <taxon>Archaeosporales</taxon>
        <taxon>Ambisporaceae</taxon>
        <taxon>Ambispora</taxon>
    </lineage>
</organism>
<feature type="non-terminal residue" evidence="1">
    <location>
        <position position="84"/>
    </location>
</feature>
<comment type="caution">
    <text evidence="1">The sequence shown here is derived from an EMBL/GenBank/DDBJ whole genome shotgun (WGS) entry which is preliminary data.</text>
</comment>
<dbReference type="EMBL" id="CAJVPL010000997">
    <property type="protein sequence ID" value="CAG8545870.1"/>
    <property type="molecule type" value="Genomic_DNA"/>
</dbReference>
<protein>
    <submittedName>
        <fullName evidence="1">8507_t:CDS:1</fullName>
    </submittedName>
</protein>
<keyword evidence="2" id="KW-1185">Reference proteome</keyword>
<proteinExistence type="predicted"/>
<reference evidence="1" key="1">
    <citation type="submission" date="2021-06" db="EMBL/GenBank/DDBJ databases">
        <authorList>
            <person name="Kallberg Y."/>
            <person name="Tangrot J."/>
            <person name="Rosling A."/>
        </authorList>
    </citation>
    <scope>NUCLEOTIDE SEQUENCE</scope>
    <source>
        <strain evidence="1">MT106</strain>
    </source>
</reference>
<evidence type="ECO:0000313" key="1">
    <source>
        <dbReference type="EMBL" id="CAG8545870.1"/>
    </source>
</evidence>
<accession>A0A9N9FNM9</accession>
<dbReference type="AlphaFoldDB" id="A0A9N9FNM9"/>